<reference evidence="2 3" key="1">
    <citation type="submission" date="2020-04" db="EMBL/GenBank/DDBJ databases">
        <title>Perkinsus chesapeaki whole genome sequence.</title>
        <authorList>
            <person name="Bogema D.R."/>
        </authorList>
    </citation>
    <scope>NUCLEOTIDE SEQUENCE [LARGE SCALE GENOMIC DNA]</scope>
    <source>
        <strain evidence="2">ATCC PRA-425</strain>
    </source>
</reference>
<dbReference type="EMBL" id="JAAPAO010000068">
    <property type="protein sequence ID" value="KAF4674170.1"/>
    <property type="molecule type" value="Genomic_DNA"/>
</dbReference>
<proteinExistence type="predicted"/>
<feature type="region of interest" description="Disordered" evidence="1">
    <location>
        <begin position="35"/>
        <end position="79"/>
    </location>
</feature>
<dbReference type="AlphaFoldDB" id="A0A7J6MSJ6"/>
<accession>A0A7J6MSJ6</accession>
<evidence type="ECO:0000313" key="3">
    <source>
        <dbReference type="Proteomes" id="UP000591131"/>
    </source>
</evidence>
<keyword evidence="3" id="KW-1185">Reference proteome</keyword>
<sequence length="106" mass="11969">MDDSTIAAMLKSKQQAAREIEQKLDQTLYEVQVLSHQQQSRPDTAPQRPHGHPHFTVPAKPVVGLERPNTAPHGDVWQEYSPNRMSDVLEDDMSNRLPYHAGTICV</sequence>
<gene>
    <name evidence="2" type="ORF">FOL47_009576</name>
</gene>
<name>A0A7J6MSJ6_PERCH</name>
<evidence type="ECO:0000256" key="1">
    <source>
        <dbReference type="SAM" id="MobiDB-lite"/>
    </source>
</evidence>
<dbReference type="Proteomes" id="UP000591131">
    <property type="component" value="Unassembled WGS sequence"/>
</dbReference>
<comment type="caution">
    <text evidence="2">The sequence shown here is derived from an EMBL/GenBank/DDBJ whole genome shotgun (WGS) entry which is preliminary data.</text>
</comment>
<evidence type="ECO:0000313" key="2">
    <source>
        <dbReference type="EMBL" id="KAF4674170.1"/>
    </source>
</evidence>
<protein>
    <submittedName>
        <fullName evidence="2">Uncharacterized protein</fullName>
    </submittedName>
</protein>
<organism evidence="2 3">
    <name type="scientific">Perkinsus chesapeaki</name>
    <name type="common">Clam parasite</name>
    <name type="synonym">Perkinsus andrewsi</name>
    <dbReference type="NCBI Taxonomy" id="330153"/>
    <lineage>
        <taxon>Eukaryota</taxon>
        <taxon>Sar</taxon>
        <taxon>Alveolata</taxon>
        <taxon>Perkinsozoa</taxon>
        <taxon>Perkinsea</taxon>
        <taxon>Perkinsida</taxon>
        <taxon>Perkinsidae</taxon>
        <taxon>Perkinsus</taxon>
    </lineage>
</organism>